<dbReference type="AlphaFoldDB" id="A0A9Q1GDZ4"/>
<protein>
    <submittedName>
        <fullName evidence="2">Uncharacterized protein</fullName>
    </submittedName>
</protein>
<accession>A0A9Q1GDZ4</accession>
<dbReference type="Proteomes" id="UP001152622">
    <property type="component" value="Chromosome 1"/>
</dbReference>
<proteinExistence type="predicted"/>
<comment type="caution">
    <text evidence="2">The sequence shown here is derived from an EMBL/GenBank/DDBJ whole genome shotgun (WGS) entry which is preliminary data.</text>
</comment>
<sequence length="99" mass="10711">MRCAGSPWNPPPLQTLLPGSRYQRLPFLEGLSAFGQRGGSGRGRGREEEDALHCGGGGVMSVPSAYSPWIFSSNTVQKLSPQNHAMRVITSVLMHNVMT</sequence>
<organism evidence="2 3">
    <name type="scientific">Synaphobranchus kaupii</name>
    <name type="common">Kaup's arrowtooth eel</name>
    <dbReference type="NCBI Taxonomy" id="118154"/>
    <lineage>
        <taxon>Eukaryota</taxon>
        <taxon>Metazoa</taxon>
        <taxon>Chordata</taxon>
        <taxon>Craniata</taxon>
        <taxon>Vertebrata</taxon>
        <taxon>Euteleostomi</taxon>
        <taxon>Actinopterygii</taxon>
        <taxon>Neopterygii</taxon>
        <taxon>Teleostei</taxon>
        <taxon>Anguilliformes</taxon>
        <taxon>Synaphobranchidae</taxon>
        <taxon>Synaphobranchus</taxon>
    </lineage>
</organism>
<dbReference type="EMBL" id="JAINUF010000001">
    <property type="protein sequence ID" value="KAJ8382162.1"/>
    <property type="molecule type" value="Genomic_DNA"/>
</dbReference>
<name>A0A9Q1GDZ4_SYNKA</name>
<feature type="region of interest" description="Disordered" evidence="1">
    <location>
        <begin position="33"/>
        <end position="54"/>
    </location>
</feature>
<evidence type="ECO:0000256" key="1">
    <source>
        <dbReference type="SAM" id="MobiDB-lite"/>
    </source>
</evidence>
<keyword evidence="3" id="KW-1185">Reference proteome</keyword>
<reference evidence="2" key="1">
    <citation type="journal article" date="2023" name="Science">
        <title>Genome structures resolve the early diversification of teleost fishes.</title>
        <authorList>
            <person name="Parey E."/>
            <person name="Louis A."/>
            <person name="Montfort J."/>
            <person name="Bouchez O."/>
            <person name="Roques C."/>
            <person name="Iampietro C."/>
            <person name="Lluch J."/>
            <person name="Castinel A."/>
            <person name="Donnadieu C."/>
            <person name="Desvignes T."/>
            <person name="Floi Bucao C."/>
            <person name="Jouanno E."/>
            <person name="Wen M."/>
            <person name="Mejri S."/>
            <person name="Dirks R."/>
            <person name="Jansen H."/>
            <person name="Henkel C."/>
            <person name="Chen W.J."/>
            <person name="Zahm M."/>
            <person name="Cabau C."/>
            <person name="Klopp C."/>
            <person name="Thompson A.W."/>
            <person name="Robinson-Rechavi M."/>
            <person name="Braasch I."/>
            <person name="Lecointre G."/>
            <person name="Bobe J."/>
            <person name="Postlethwait J.H."/>
            <person name="Berthelot C."/>
            <person name="Roest Crollius H."/>
            <person name="Guiguen Y."/>
        </authorList>
    </citation>
    <scope>NUCLEOTIDE SEQUENCE</scope>
    <source>
        <strain evidence="2">WJC10195</strain>
    </source>
</reference>
<evidence type="ECO:0000313" key="3">
    <source>
        <dbReference type="Proteomes" id="UP001152622"/>
    </source>
</evidence>
<gene>
    <name evidence="2" type="ORF">SKAU_G00029400</name>
</gene>
<evidence type="ECO:0000313" key="2">
    <source>
        <dbReference type="EMBL" id="KAJ8382162.1"/>
    </source>
</evidence>